<evidence type="ECO:0000259" key="3">
    <source>
        <dbReference type="Pfam" id="PF17173"/>
    </source>
</evidence>
<proteinExistence type="predicted"/>
<dbReference type="AlphaFoldDB" id="A0A1Q2HZS1"/>
<evidence type="ECO:0000256" key="2">
    <source>
        <dbReference type="SAM" id="MobiDB-lite"/>
    </source>
</evidence>
<organism evidence="4 5">
    <name type="scientific">Corynebacterium glaucum</name>
    <dbReference type="NCBI Taxonomy" id="187491"/>
    <lineage>
        <taxon>Bacteria</taxon>
        <taxon>Bacillati</taxon>
        <taxon>Actinomycetota</taxon>
        <taxon>Actinomycetes</taxon>
        <taxon>Mycobacteriales</taxon>
        <taxon>Corynebacteriaceae</taxon>
        <taxon>Corynebacterium</taxon>
    </lineage>
</organism>
<dbReference type="KEGG" id="cgv:CGLAU_12095"/>
<feature type="compositionally biased region" description="Low complexity" evidence="2">
    <location>
        <begin position="456"/>
        <end position="478"/>
    </location>
</feature>
<dbReference type="Pfam" id="PF17173">
    <property type="entry name" value="DUF5129"/>
    <property type="match status" value="1"/>
</dbReference>
<name>A0A1Q2HZS1_9CORY</name>
<accession>A0A1Q2HZS1</accession>
<evidence type="ECO:0000313" key="5">
    <source>
        <dbReference type="Proteomes" id="UP000217209"/>
    </source>
</evidence>
<feature type="coiled-coil region" evidence="1">
    <location>
        <begin position="350"/>
        <end position="386"/>
    </location>
</feature>
<gene>
    <name evidence="4" type="ORF">CGLAU_12095</name>
</gene>
<protein>
    <recommendedName>
        <fullName evidence="3">DUF5129 domain-containing protein</fullName>
    </recommendedName>
</protein>
<dbReference type="EMBL" id="CP019688">
    <property type="protein sequence ID" value="AQQ16347.1"/>
    <property type="molecule type" value="Genomic_DNA"/>
</dbReference>
<keyword evidence="1" id="KW-0175">Coiled coil</keyword>
<feature type="region of interest" description="Disordered" evidence="2">
    <location>
        <begin position="456"/>
        <end position="487"/>
    </location>
</feature>
<dbReference type="InterPro" id="IPR033435">
    <property type="entry name" value="DUF5129"/>
</dbReference>
<dbReference type="RefSeq" id="WP_095660909.1">
    <property type="nucleotide sequence ID" value="NZ_CALTZW010000008.1"/>
</dbReference>
<evidence type="ECO:0000256" key="1">
    <source>
        <dbReference type="SAM" id="Coils"/>
    </source>
</evidence>
<dbReference type="Proteomes" id="UP000217209">
    <property type="component" value="Chromosome"/>
</dbReference>
<keyword evidence="5" id="KW-1185">Reference proteome</keyword>
<evidence type="ECO:0000313" key="4">
    <source>
        <dbReference type="EMBL" id="AQQ16347.1"/>
    </source>
</evidence>
<feature type="domain" description="DUF5129" evidence="3">
    <location>
        <begin position="73"/>
        <end position="297"/>
    </location>
</feature>
<sequence length="487" mass="53401">MADRGKGFRGSKSNSFKDWAAVLGITALLGLGGGALGYASTEVPDAADSQIATQAEMPEVMISDPGDVLTPDDEARLKRDAERLDRPDTVKTLHYIALTENRDNVNDSVENFLRDNFPDQIGNDKYADGVLIVGTDVVGRHHFILAGEDVADQLYIRDGQRLGDALEAMKLGLRDNNIPGGFFAGANVATDIEAAQNYPVERAESEQGNATVGYGLAAGAAGLAGGSMTAIRRNKRRKQIAQAREDHAIVANEFTGLSQRLDELDIRANSVSSAFADAELRDQWEEVRDRFLRLHEVKQLGVDTDRQAWENREALEEAAATVTDTGHAEENINRLFNAERGDVATRRSILLDIRTDAQNARREVKDKEIKRDLRALEDRIEELDRNAAAPDFIDQFVILLRDYSTLLDEVKRREFSDVPEHTQLDSPTITQPGFIYGTYVPYVHMSTWHSSNVAAEQQAQSSASSSSSSINTSYSSGFSGAGGSSSY</sequence>
<reference evidence="4 5" key="1">
    <citation type="submission" date="2016-12" db="EMBL/GenBank/DDBJ databases">
        <authorList>
            <person name="Song W.-J."/>
            <person name="Kurnit D.M."/>
        </authorList>
    </citation>
    <scope>NUCLEOTIDE SEQUENCE [LARGE SCALE GENOMIC DNA]</scope>
    <source>
        <strain evidence="4 5">DSM 30827</strain>
    </source>
</reference>
<dbReference type="OrthoDB" id="4423347at2"/>